<dbReference type="InterPro" id="IPR013749">
    <property type="entry name" value="PM/HMP-P_kinase-1"/>
</dbReference>
<dbReference type="NCBIfam" id="TIGR00097">
    <property type="entry name" value="HMP-P_kinase"/>
    <property type="match status" value="1"/>
</dbReference>
<dbReference type="OrthoDB" id="10028886at2759"/>
<dbReference type="SUPFAM" id="SSF48613">
    <property type="entry name" value="Heme oxygenase-like"/>
    <property type="match status" value="1"/>
</dbReference>
<dbReference type="AlphaFoldDB" id="A0A2A9NZT1"/>
<dbReference type="SUPFAM" id="SSF53613">
    <property type="entry name" value="Ribokinase-like"/>
    <property type="match status" value="1"/>
</dbReference>
<dbReference type="CDD" id="cd01169">
    <property type="entry name" value="HMPP_kinase"/>
    <property type="match status" value="1"/>
</dbReference>
<evidence type="ECO:0000259" key="1">
    <source>
        <dbReference type="Pfam" id="PF03070"/>
    </source>
</evidence>
<evidence type="ECO:0000313" key="4">
    <source>
        <dbReference type="Proteomes" id="UP000242287"/>
    </source>
</evidence>
<sequence length="550" mass="59969">MNPDLSILTIAGSDSSGGAGVQADLKTITSFGCYGASVITALTAQNTLGVQAVHPCPPDFIEQQVISVLEDIPIHSIKTGMLYDAQIIQVIVRALKTHANKVPPLVCDPVCVSTSGDTLLQPEALGALIKELFPMTTLLTPNIPEAVALLSHTGQSIQINSLENMATAAEKLLGYGCRAVLLKGGHLAVKMADVQRLSRDLGPRVSIIRYGLTAENTEILRAGGGVPPVDLLVADILHEGRTVTLFIRPHINSKNTHGTGCTLSAALACELARSSNIIEAIKSATAYVHRGIEAAPRIGMGYGPLNHIHSVTRVPLSKPSLRNPYPLTTYFIENSQDVWKAYVQHDFVIQLGKGVLDKKSFVHFITQDYHYLKYYARAYGFLAAKSTNFSAITDAAETVLDIIREIQTHKLFCDSFGVSAEELEKIQESTTTTAYGAFILDMGLQGDDTKLFMAVIACLLGYGEVGLWLKSEAAKENSWVVLEGNPYKEWIDVYSGPHYQAAVRKGLGIIEKRAMADPPSAARLMDWLAVWIRCTELEKRFWDMAMDISW</sequence>
<dbReference type="STRING" id="703135.A0A2A9NZT1"/>
<dbReference type="PANTHER" id="PTHR20858">
    <property type="entry name" value="PHOSPHOMETHYLPYRIMIDINE KINASE"/>
    <property type="match status" value="1"/>
</dbReference>
<dbReference type="CDD" id="cd19367">
    <property type="entry name" value="TenA_C_ScTHI20-like"/>
    <property type="match status" value="1"/>
</dbReference>
<dbReference type="InterPro" id="IPR004399">
    <property type="entry name" value="HMP/HMP-P_kinase_dom"/>
</dbReference>
<reference evidence="3 4" key="1">
    <citation type="submission" date="2014-02" db="EMBL/GenBank/DDBJ databases">
        <title>Transposable element dynamics among asymbiotic and ectomycorrhizal Amanita fungi.</title>
        <authorList>
            <consortium name="DOE Joint Genome Institute"/>
            <person name="Hess J."/>
            <person name="Skrede I."/>
            <person name="Wolfe B."/>
            <person name="LaButti K."/>
            <person name="Ohm R.A."/>
            <person name="Grigoriev I.V."/>
            <person name="Pringle A."/>
        </authorList>
    </citation>
    <scope>NUCLEOTIDE SEQUENCE [LARGE SCALE GENOMIC DNA]</scope>
    <source>
        <strain evidence="3 4">SKay4041</strain>
    </source>
</reference>
<dbReference type="GO" id="GO:0005829">
    <property type="term" value="C:cytosol"/>
    <property type="evidence" value="ECO:0007669"/>
    <property type="project" value="TreeGrafter"/>
</dbReference>
<dbReference type="Proteomes" id="UP000242287">
    <property type="component" value="Unassembled WGS sequence"/>
</dbReference>
<dbReference type="PANTHER" id="PTHR20858:SF17">
    <property type="entry name" value="HYDROXYMETHYLPYRIMIDINE_PHOSPHOMETHYLPYRIMIDINE KINASE THI20-RELATED"/>
    <property type="match status" value="1"/>
</dbReference>
<dbReference type="GO" id="GO:0008902">
    <property type="term" value="F:hydroxymethylpyrimidine kinase activity"/>
    <property type="evidence" value="ECO:0007669"/>
    <property type="project" value="TreeGrafter"/>
</dbReference>
<gene>
    <name evidence="3" type="ORF">AMATHDRAFT_137124</name>
</gene>
<feature type="domain" description="Pyridoxamine kinase/Phosphomethylpyrimidine kinase" evidence="2">
    <location>
        <begin position="14"/>
        <end position="192"/>
    </location>
</feature>
<dbReference type="InterPro" id="IPR004305">
    <property type="entry name" value="Thiaminase-2/PQQC"/>
</dbReference>
<organism evidence="3 4">
    <name type="scientific">Amanita thiersii Skay4041</name>
    <dbReference type="NCBI Taxonomy" id="703135"/>
    <lineage>
        <taxon>Eukaryota</taxon>
        <taxon>Fungi</taxon>
        <taxon>Dikarya</taxon>
        <taxon>Basidiomycota</taxon>
        <taxon>Agaricomycotina</taxon>
        <taxon>Agaricomycetes</taxon>
        <taxon>Agaricomycetidae</taxon>
        <taxon>Agaricales</taxon>
        <taxon>Pluteineae</taxon>
        <taxon>Amanitaceae</taxon>
        <taxon>Amanita</taxon>
    </lineage>
</organism>
<dbReference type="Gene3D" id="3.40.1190.20">
    <property type="match status" value="1"/>
</dbReference>
<evidence type="ECO:0000313" key="3">
    <source>
        <dbReference type="EMBL" id="PFH53573.1"/>
    </source>
</evidence>
<evidence type="ECO:0008006" key="5">
    <source>
        <dbReference type="Google" id="ProtNLM"/>
    </source>
</evidence>
<protein>
    <recommendedName>
        <fullName evidence="5">Pyridoxamine kinase/Phosphomethylpyrimidine kinase domain-containing protein</fullName>
    </recommendedName>
</protein>
<keyword evidence="4" id="KW-1185">Reference proteome</keyword>
<dbReference type="GO" id="GO:0008972">
    <property type="term" value="F:phosphomethylpyrimidine kinase activity"/>
    <property type="evidence" value="ECO:0007669"/>
    <property type="project" value="InterPro"/>
</dbReference>
<feature type="domain" description="Pyridoxamine kinase/Phosphomethylpyrimidine kinase" evidence="2">
    <location>
        <begin position="223"/>
        <end position="306"/>
    </location>
</feature>
<dbReference type="InterPro" id="IPR029056">
    <property type="entry name" value="Ribokinase-like"/>
</dbReference>
<dbReference type="Pfam" id="PF03070">
    <property type="entry name" value="TENA_THI-4"/>
    <property type="match status" value="1"/>
</dbReference>
<feature type="domain" description="Thiaminase-2/PQQC" evidence="1">
    <location>
        <begin position="335"/>
        <end position="547"/>
    </location>
</feature>
<dbReference type="InterPro" id="IPR016084">
    <property type="entry name" value="Haem_Oase-like_multi-hlx"/>
</dbReference>
<proteinExistence type="predicted"/>
<name>A0A2A9NZT1_9AGAR</name>
<evidence type="ECO:0000259" key="2">
    <source>
        <dbReference type="Pfam" id="PF08543"/>
    </source>
</evidence>
<dbReference type="EMBL" id="KZ301973">
    <property type="protein sequence ID" value="PFH53573.1"/>
    <property type="molecule type" value="Genomic_DNA"/>
</dbReference>
<accession>A0A2A9NZT1</accession>
<dbReference type="GO" id="GO:0009228">
    <property type="term" value="P:thiamine biosynthetic process"/>
    <property type="evidence" value="ECO:0007669"/>
    <property type="project" value="InterPro"/>
</dbReference>
<dbReference type="Pfam" id="PF08543">
    <property type="entry name" value="Phos_pyr_kin"/>
    <property type="match status" value="2"/>
</dbReference>
<dbReference type="Gene3D" id="1.20.910.10">
    <property type="entry name" value="Heme oxygenase-like"/>
    <property type="match status" value="1"/>
</dbReference>